<sequence length="173" mass="18777">MKLETLMSIKERRSVRSYRKEQISKEELDAVLEAGTYAASGMGRQPAKMVVIQEPELIAKLSKMNGAVMGADSDPFYGAPTVVIVFADTNAGTWLQDGSLVMGNLMLAAYAVGLGSCWINRAKEMFESAEGKALMKEWGIADTYAGVACCILGYADGPLPEAKPRKNDYIVRV</sequence>
<dbReference type="SUPFAM" id="SSF55469">
    <property type="entry name" value="FMN-dependent nitroreductase-like"/>
    <property type="match status" value="1"/>
</dbReference>
<dbReference type="PANTHER" id="PTHR43673">
    <property type="entry name" value="NAD(P)H NITROREDUCTASE YDGI-RELATED"/>
    <property type="match status" value="1"/>
</dbReference>
<gene>
    <name evidence="4" type="ORF">LKD45_02840</name>
</gene>
<accession>A0AAE3AWK4</accession>
<protein>
    <submittedName>
        <fullName evidence="4">Nitroreductase</fullName>
    </submittedName>
</protein>
<evidence type="ECO:0000256" key="1">
    <source>
        <dbReference type="ARBA" id="ARBA00007118"/>
    </source>
</evidence>
<dbReference type="PANTHER" id="PTHR43673:SF10">
    <property type="entry name" value="NADH DEHYDROGENASE_NAD(P)H NITROREDUCTASE XCC3605-RELATED"/>
    <property type="match status" value="1"/>
</dbReference>
<dbReference type="CDD" id="cd02136">
    <property type="entry name" value="PnbA_NfnB-like"/>
    <property type="match status" value="1"/>
</dbReference>
<dbReference type="AlphaFoldDB" id="A0AAE3AWK4"/>
<dbReference type="InterPro" id="IPR029479">
    <property type="entry name" value="Nitroreductase"/>
</dbReference>
<evidence type="ECO:0000256" key="2">
    <source>
        <dbReference type="ARBA" id="ARBA00023002"/>
    </source>
</evidence>
<keyword evidence="5" id="KW-1185">Reference proteome</keyword>
<dbReference type="RefSeq" id="WP_262584880.1">
    <property type="nucleotide sequence ID" value="NZ_JAJEQF010000004.1"/>
</dbReference>
<dbReference type="InterPro" id="IPR000415">
    <property type="entry name" value="Nitroreductase-like"/>
</dbReference>
<evidence type="ECO:0000313" key="4">
    <source>
        <dbReference type="EMBL" id="MCC2166647.1"/>
    </source>
</evidence>
<dbReference type="EMBL" id="JAJEQF010000004">
    <property type="protein sequence ID" value="MCC2166647.1"/>
    <property type="molecule type" value="Genomic_DNA"/>
</dbReference>
<proteinExistence type="inferred from homology"/>
<dbReference type="Pfam" id="PF00881">
    <property type="entry name" value="Nitroreductase"/>
    <property type="match status" value="2"/>
</dbReference>
<dbReference type="Proteomes" id="UP001199355">
    <property type="component" value="Unassembled WGS sequence"/>
</dbReference>
<comment type="caution">
    <text evidence="4">The sequence shown here is derived from an EMBL/GenBank/DDBJ whole genome shotgun (WGS) entry which is preliminary data.</text>
</comment>
<name>A0AAE3AWK4_9FIRM</name>
<comment type="similarity">
    <text evidence="1">Belongs to the nitroreductase family.</text>
</comment>
<feature type="domain" description="Nitroreductase" evidence="3">
    <location>
        <begin position="74"/>
        <end position="154"/>
    </location>
</feature>
<keyword evidence="2" id="KW-0560">Oxidoreductase</keyword>
<feature type="domain" description="Nitroreductase" evidence="3">
    <location>
        <begin position="9"/>
        <end position="64"/>
    </location>
</feature>
<organism evidence="4 5">
    <name type="scientific">Gallintestinimicrobium propionicum</name>
    <dbReference type="NCBI Taxonomy" id="2981770"/>
    <lineage>
        <taxon>Bacteria</taxon>
        <taxon>Bacillati</taxon>
        <taxon>Bacillota</taxon>
        <taxon>Clostridia</taxon>
        <taxon>Lachnospirales</taxon>
        <taxon>Lachnospiraceae</taxon>
        <taxon>Gallintestinimicrobium</taxon>
    </lineage>
</organism>
<evidence type="ECO:0000259" key="3">
    <source>
        <dbReference type="Pfam" id="PF00881"/>
    </source>
</evidence>
<reference evidence="4 5" key="1">
    <citation type="submission" date="2021-10" db="EMBL/GenBank/DDBJ databases">
        <title>Anaerobic single-cell dispensing facilitates the cultivation of human gut bacteria.</title>
        <authorList>
            <person name="Afrizal A."/>
        </authorList>
    </citation>
    <scope>NUCLEOTIDE SEQUENCE [LARGE SCALE GENOMIC DNA]</scope>
    <source>
        <strain evidence="4 5">CLA-AA-H244</strain>
    </source>
</reference>
<dbReference type="Gene3D" id="3.40.109.10">
    <property type="entry name" value="NADH Oxidase"/>
    <property type="match status" value="1"/>
</dbReference>
<evidence type="ECO:0000313" key="5">
    <source>
        <dbReference type="Proteomes" id="UP001199355"/>
    </source>
</evidence>
<dbReference type="GO" id="GO:0016491">
    <property type="term" value="F:oxidoreductase activity"/>
    <property type="evidence" value="ECO:0007669"/>
    <property type="project" value="UniProtKB-KW"/>
</dbReference>